<organism evidence="4 5">
    <name type="scientific">Todus mexicanus</name>
    <name type="common">Puerto Rican tody</name>
    <dbReference type="NCBI Taxonomy" id="135184"/>
    <lineage>
        <taxon>Eukaryota</taxon>
        <taxon>Metazoa</taxon>
        <taxon>Chordata</taxon>
        <taxon>Craniata</taxon>
        <taxon>Vertebrata</taxon>
        <taxon>Euteleostomi</taxon>
        <taxon>Archelosauria</taxon>
        <taxon>Archosauria</taxon>
        <taxon>Dinosauria</taxon>
        <taxon>Saurischia</taxon>
        <taxon>Theropoda</taxon>
        <taxon>Coelurosauria</taxon>
        <taxon>Aves</taxon>
        <taxon>Neognathae</taxon>
        <taxon>Neoaves</taxon>
        <taxon>Telluraves</taxon>
        <taxon>Coraciimorphae</taxon>
        <taxon>Coraciiformes</taxon>
        <taxon>Todidae</taxon>
        <taxon>Todus</taxon>
    </lineage>
</organism>
<dbReference type="AlphaFoldDB" id="A0A851DB60"/>
<dbReference type="PANTHER" id="PTHR47117:SF1">
    <property type="entry name" value="STAR-RELATED LIPID TRANSFER PROTEIN 9"/>
    <property type="match status" value="1"/>
</dbReference>
<feature type="non-terminal residue" evidence="4">
    <location>
        <position position="1"/>
    </location>
</feature>
<feature type="region of interest" description="Disordered" evidence="2">
    <location>
        <begin position="60"/>
        <end position="92"/>
    </location>
</feature>
<dbReference type="SUPFAM" id="SSF55961">
    <property type="entry name" value="Bet v1-like"/>
    <property type="match status" value="1"/>
</dbReference>
<feature type="compositionally biased region" description="Polar residues" evidence="2">
    <location>
        <begin position="200"/>
        <end position="226"/>
    </location>
</feature>
<protein>
    <submittedName>
        <fullName evidence="4">STAR9 protein</fullName>
    </submittedName>
</protein>
<feature type="non-terminal residue" evidence="4">
    <location>
        <position position="460"/>
    </location>
</feature>
<accession>A0A851DB60</accession>
<dbReference type="InterPro" id="IPR023393">
    <property type="entry name" value="START-like_dom_sf"/>
</dbReference>
<feature type="compositionally biased region" description="Polar residues" evidence="2">
    <location>
        <begin position="71"/>
        <end position="83"/>
    </location>
</feature>
<dbReference type="FunFam" id="3.30.530.20:FF:000022">
    <property type="entry name" value="StAR-related lipid transfer (START) domain-containing 9"/>
    <property type="match status" value="1"/>
</dbReference>
<dbReference type="OrthoDB" id="3176171at2759"/>
<evidence type="ECO:0000313" key="4">
    <source>
        <dbReference type="EMBL" id="NWI65990.1"/>
    </source>
</evidence>
<evidence type="ECO:0000256" key="1">
    <source>
        <dbReference type="SAM" id="Coils"/>
    </source>
</evidence>
<evidence type="ECO:0000259" key="3">
    <source>
        <dbReference type="PROSITE" id="PS50848"/>
    </source>
</evidence>
<feature type="compositionally biased region" description="Low complexity" evidence="2">
    <location>
        <begin position="187"/>
        <end position="199"/>
    </location>
</feature>
<dbReference type="GO" id="GO:0008289">
    <property type="term" value="F:lipid binding"/>
    <property type="evidence" value="ECO:0007669"/>
    <property type="project" value="InterPro"/>
</dbReference>
<proteinExistence type="predicted"/>
<dbReference type="Proteomes" id="UP000660247">
    <property type="component" value="Unassembled WGS sequence"/>
</dbReference>
<keyword evidence="5" id="KW-1185">Reference proteome</keyword>
<gene>
    <name evidence="4" type="primary">Stard9</name>
    <name evidence="4" type="ORF">TODMEX_R04284</name>
</gene>
<evidence type="ECO:0000256" key="2">
    <source>
        <dbReference type="SAM" id="MobiDB-lite"/>
    </source>
</evidence>
<dbReference type="PROSITE" id="PS50848">
    <property type="entry name" value="START"/>
    <property type="match status" value="1"/>
</dbReference>
<feature type="region of interest" description="Disordered" evidence="2">
    <location>
        <begin position="187"/>
        <end position="238"/>
    </location>
</feature>
<comment type="caution">
    <text evidence="4">The sequence shown here is derived from an EMBL/GenBank/DDBJ whole genome shotgun (WGS) entry which is preliminary data.</text>
</comment>
<feature type="domain" description="START" evidence="3">
    <location>
        <begin position="348"/>
        <end position="460"/>
    </location>
</feature>
<keyword evidence="1" id="KW-0175">Coiled coil</keyword>
<dbReference type="Pfam" id="PF01852">
    <property type="entry name" value="START"/>
    <property type="match status" value="1"/>
</dbReference>
<dbReference type="InterPro" id="IPR002913">
    <property type="entry name" value="START_lipid-bd_dom"/>
</dbReference>
<evidence type="ECO:0000313" key="5">
    <source>
        <dbReference type="Proteomes" id="UP000660247"/>
    </source>
</evidence>
<name>A0A851DB60_TODME</name>
<dbReference type="Gene3D" id="3.30.530.20">
    <property type="match status" value="1"/>
</dbReference>
<reference evidence="4" key="1">
    <citation type="submission" date="2019-10" db="EMBL/GenBank/DDBJ databases">
        <title>Bird 10,000 Genomes (B10K) Project - Family phase.</title>
        <authorList>
            <person name="Zhang G."/>
        </authorList>
    </citation>
    <scope>NUCLEOTIDE SEQUENCE</scope>
    <source>
        <strain evidence="4">B10K-DU-002-69</strain>
        <tissue evidence="4">Muscle</tissue>
    </source>
</reference>
<dbReference type="PANTHER" id="PTHR47117">
    <property type="entry name" value="STAR-RELATED LIPID TRANSFER PROTEIN 9"/>
    <property type="match status" value="1"/>
</dbReference>
<feature type="coiled-coil region" evidence="1">
    <location>
        <begin position="129"/>
        <end position="171"/>
    </location>
</feature>
<sequence>LTVELTEAKLNYGIGETDALLRVLQSGTADDPVAVPVKQQLYERHMKTIETLRKEREKRLQRYQRSRSLSPQKHLSLLQSLDASQRDPDLPSRRREYLQQLRRDVVANTRVQEPKRRSLQHPSDIELLLRDYQRAREETKTEIARARDKLRERAEQEKRRIREQIFSQLQKEEVRLKTLASTSTLCTDSSLSLSSGPTSGYNSSNTATYTASNPSSQDGQVRNNCSGRPRAPDASTVTEIRIRIQPPLPSSSVSCRFTRGLTIPISSSSTKGYQDLSKHILANATTEVMAACSHNLRNLYTCQAAAGWKYQCTEKEVLVYYKVFPSATRHGFLGAGVIERPLPCVWGLVRDPGKRHLYDRTINTARIHKQVTSHIQLVYLVTDTSLCYLKQPRDFCCITVEAKEENLSVLAVQSVYDASMPHPCKEVVRGEILPSAWILEPDVVNGRDITRVIYMAQVRL</sequence>
<dbReference type="EMBL" id="WEIS01042456">
    <property type="protein sequence ID" value="NWI65990.1"/>
    <property type="molecule type" value="Genomic_DNA"/>
</dbReference>